<evidence type="ECO:0000313" key="2">
    <source>
        <dbReference type="EMBL" id="VFJ54391.1"/>
    </source>
</evidence>
<dbReference type="PANTHER" id="PTHR23150:SF35">
    <property type="entry name" value="BLL6746 PROTEIN"/>
    <property type="match status" value="1"/>
</dbReference>
<protein>
    <submittedName>
        <fullName evidence="2">Formylglycine-generating enzyme, required for sulfatase activity, contains SUMF1/FGE domain</fullName>
    </submittedName>
</protein>
<dbReference type="InterPro" id="IPR005532">
    <property type="entry name" value="SUMF_dom"/>
</dbReference>
<dbReference type="SUPFAM" id="SSF56436">
    <property type="entry name" value="C-type lectin-like"/>
    <property type="match status" value="1"/>
</dbReference>
<dbReference type="GO" id="GO:0120147">
    <property type="term" value="F:formylglycine-generating oxidase activity"/>
    <property type="evidence" value="ECO:0007669"/>
    <property type="project" value="TreeGrafter"/>
</dbReference>
<dbReference type="Gene3D" id="3.90.1580.10">
    <property type="entry name" value="paralog of FGE (formylglycine-generating enzyme)"/>
    <property type="match status" value="1"/>
</dbReference>
<sequence>MCLINRKSNRGERGVFLSILLSCLLAPITLQASDPELPVRTVQTAIGPEMVDIRGGCFQMGSPASEEGRRNTERQHRVCVEDFSLGKYEVTVAEFRRFVDTTGYRTDAETVKGCYFFDVHNLIWKQHSWANWKKPTEARVNTDRDPVSCMSWNDSVAYIDWMNRETKGNYRLPTEAEWEYAARAGTTTRFFWGDDEASICTYANGADQSLRKHFPERKPSSSSCQDGNTFMAPVGSFQANGFGLYDTSGNVAEWTCSLYKADFDGNEMRCAAKEMIGMHTVRGGAWLDASRYLRSAIRSPFENEKHGLGTPGMDVSSNFLGFRLASDL</sequence>
<dbReference type="PANTHER" id="PTHR23150">
    <property type="entry name" value="SULFATASE MODIFYING FACTOR 1, 2"/>
    <property type="match status" value="1"/>
</dbReference>
<dbReference type="InterPro" id="IPR042095">
    <property type="entry name" value="SUMF_sf"/>
</dbReference>
<feature type="domain" description="Sulfatase-modifying factor enzyme-like" evidence="1">
    <location>
        <begin position="48"/>
        <end position="325"/>
    </location>
</feature>
<dbReference type="EMBL" id="CAADEY010000043">
    <property type="protein sequence ID" value="VFJ54391.1"/>
    <property type="molecule type" value="Genomic_DNA"/>
</dbReference>
<name>A0A450SL96_9GAMM</name>
<dbReference type="InterPro" id="IPR051043">
    <property type="entry name" value="Sulfatase_Mod_Factor_Kinase"/>
</dbReference>
<dbReference type="InterPro" id="IPR016187">
    <property type="entry name" value="CTDL_fold"/>
</dbReference>
<organism evidence="2">
    <name type="scientific">Candidatus Kentrum sp. DK</name>
    <dbReference type="NCBI Taxonomy" id="2126562"/>
    <lineage>
        <taxon>Bacteria</taxon>
        <taxon>Pseudomonadati</taxon>
        <taxon>Pseudomonadota</taxon>
        <taxon>Gammaproteobacteria</taxon>
        <taxon>Candidatus Kentrum</taxon>
    </lineage>
</organism>
<dbReference type="Pfam" id="PF03781">
    <property type="entry name" value="FGE-sulfatase"/>
    <property type="match status" value="1"/>
</dbReference>
<reference evidence="2" key="1">
    <citation type="submission" date="2019-02" db="EMBL/GenBank/DDBJ databases">
        <authorList>
            <person name="Gruber-Vodicka R. H."/>
            <person name="Seah K. B. B."/>
        </authorList>
    </citation>
    <scope>NUCLEOTIDE SEQUENCE</scope>
    <source>
        <strain evidence="2">BECK_DK161</strain>
    </source>
</reference>
<dbReference type="AlphaFoldDB" id="A0A450SL96"/>
<evidence type="ECO:0000259" key="1">
    <source>
        <dbReference type="Pfam" id="PF03781"/>
    </source>
</evidence>
<proteinExistence type="predicted"/>
<accession>A0A450SL96</accession>
<gene>
    <name evidence="2" type="ORF">BECKDK2373C_GA0170839_10436</name>
</gene>